<dbReference type="RefSeq" id="XP_005717830.1">
    <property type="nucleotide sequence ID" value="XM_005717773.1"/>
</dbReference>
<dbReference type="OMA" id="REWRNKE"/>
<evidence type="ECO:0000256" key="1">
    <source>
        <dbReference type="SAM" id="MobiDB-lite"/>
    </source>
</evidence>
<organism evidence="2 3">
    <name type="scientific">Chondrus crispus</name>
    <name type="common">Carrageen Irish moss</name>
    <name type="synonym">Polymorpha crispa</name>
    <dbReference type="NCBI Taxonomy" id="2769"/>
    <lineage>
        <taxon>Eukaryota</taxon>
        <taxon>Rhodophyta</taxon>
        <taxon>Florideophyceae</taxon>
        <taxon>Rhodymeniophycidae</taxon>
        <taxon>Gigartinales</taxon>
        <taxon>Gigartinaceae</taxon>
        <taxon>Chondrus</taxon>
    </lineage>
</organism>
<dbReference type="Gene3D" id="3.90.320.10">
    <property type="match status" value="1"/>
</dbReference>
<dbReference type="EMBL" id="HG001890">
    <property type="protein sequence ID" value="CDF37961.1"/>
    <property type="molecule type" value="Genomic_DNA"/>
</dbReference>
<feature type="region of interest" description="Disordered" evidence="1">
    <location>
        <begin position="65"/>
        <end position="86"/>
    </location>
</feature>
<dbReference type="Proteomes" id="UP000012073">
    <property type="component" value="Unassembled WGS sequence"/>
</dbReference>
<accession>R7QKF5</accession>
<name>R7QKF5_CHOCR</name>
<dbReference type="InterPro" id="IPR011604">
    <property type="entry name" value="PDDEXK-like_dom_sf"/>
</dbReference>
<feature type="region of interest" description="Disordered" evidence="1">
    <location>
        <begin position="220"/>
        <end position="240"/>
    </location>
</feature>
<gene>
    <name evidence="2" type="ORF">CHC_T00005960001</name>
</gene>
<dbReference type="Gramene" id="CDF37961">
    <property type="protein sequence ID" value="CDF37961"/>
    <property type="gene ID" value="CHC_T00005960001"/>
</dbReference>
<feature type="compositionally biased region" description="Low complexity" evidence="1">
    <location>
        <begin position="68"/>
        <end position="81"/>
    </location>
</feature>
<evidence type="ECO:0000313" key="2">
    <source>
        <dbReference type="EMBL" id="CDF37961.1"/>
    </source>
</evidence>
<reference evidence="3" key="1">
    <citation type="journal article" date="2013" name="Proc. Natl. Acad. Sci. U.S.A.">
        <title>Genome structure and metabolic features in the red seaweed Chondrus crispus shed light on evolution of the Archaeplastida.</title>
        <authorList>
            <person name="Collen J."/>
            <person name="Porcel B."/>
            <person name="Carre W."/>
            <person name="Ball S.G."/>
            <person name="Chaparro C."/>
            <person name="Tonon T."/>
            <person name="Barbeyron T."/>
            <person name="Michel G."/>
            <person name="Noel B."/>
            <person name="Valentin K."/>
            <person name="Elias M."/>
            <person name="Artiguenave F."/>
            <person name="Arun A."/>
            <person name="Aury J.M."/>
            <person name="Barbosa-Neto J.F."/>
            <person name="Bothwell J.H."/>
            <person name="Bouget F.Y."/>
            <person name="Brillet L."/>
            <person name="Cabello-Hurtado F."/>
            <person name="Capella-Gutierrez S."/>
            <person name="Charrier B."/>
            <person name="Cladiere L."/>
            <person name="Cock J.M."/>
            <person name="Coelho S.M."/>
            <person name="Colleoni C."/>
            <person name="Czjzek M."/>
            <person name="Da Silva C."/>
            <person name="Delage L."/>
            <person name="Denoeud F."/>
            <person name="Deschamps P."/>
            <person name="Dittami S.M."/>
            <person name="Gabaldon T."/>
            <person name="Gachon C.M."/>
            <person name="Groisillier A."/>
            <person name="Herve C."/>
            <person name="Jabbari K."/>
            <person name="Katinka M."/>
            <person name="Kloareg B."/>
            <person name="Kowalczyk N."/>
            <person name="Labadie K."/>
            <person name="Leblanc C."/>
            <person name="Lopez P.J."/>
            <person name="McLachlan D.H."/>
            <person name="Meslet-Cladiere L."/>
            <person name="Moustafa A."/>
            <person name="Nehr Z."/>
            <person name="Nyvall Collen P."/>
            <person name="Panaud O."/>
            <person name="Partensky F."/>
            <person name="Poulain J."/>
            <person name="Rensing S.A."/>
            <person name="Rousvoal S."/>
            <person name="Samson G."/>
            <person name="Symeonidi A."/>
            <person name="Weissenbach J."/>
            <person name="Zambounis A."/>
            <person name="Wincker P."/>
            <person name="Boyen C."/>
        </authorList>
    </citation>
    <scope>NUCLEOTIDE SEQUENCE [LARGE SCALE GENOMIC DNA]</scope>
    <source>
        <strain evidence="3">cv. Stackhouse</strain>
    </source>
</reference>
<protein>
    <recommendedName>
        <fullName evidence="4">PiggyBac transposable element-derived protein domain-containing protein</fullName>
    </recommendedName>
</protein>
<keyword evidence="3" id="KW-1185">Reference proteome</keyword>
<dbReference type="OrthoDB" id="13121at2759"/>
<feature type="compositionally biased region" description="Polar residues" evidence="1">
    <location>
        <begin position="228"/>
        <end position="240"/>
    </location>
</feature>
<proteinExistence type="predicted"/>
<evidence type="ECO:0008006" key="4">
    <source>
        <dbReference type="Google" id="ProtNLM"/>
    </source>
</evidence>
<evidence type="ECO:0000313" key="3">
    <source>
        <dbReference type="Proteomes" id="UP000012073"/>
    </source>
</evidence>
<sequence length="1315" mass="145799">MNIDSSPSLFQEISETPPLSIVPVCSGQSFSGTQDRSTTVNNSSYQAEINGDSLDGSDIPYSKEQDVAAAGSGSSGDSTSSCTGEVEATVTPAELQQLQPLRSFISNNANINSDAGALCEDLWSGIFHDYDEERCALGALHAPTSTVDAHMSGGDITEDLLEERAVNHQEGGLQDWTYESPFAEVEVIVDEVDSVLEVRFITEANSILDNVLEEVNSRESACPHETMDSMTVSSRNDCSTPRQVKPLSRLSVLRTFIPDSLLEKLKAVANRALHSRGQKLTTVQELLGLLVLHVLCASYNEGPSVVCGAKMSDFFFHMGLSAARYRQVWSALTGCREKRTAVDYSTTGWCRTASRTTSLITDIESEVAAVNRELLYIPGATVLSLDDDHLRMASRAVSSLSFLQQHNNPKKGLGPVGNTLGSALTSVFFACHFTRRGEKLLHTWERLAPLLQGASTTGALKPMADAIFAADRGYNTKETLNFVSKTLGASLLGTHKRDMTYPFVFGSGAITRRSKGMVVSEKGCRAVYVATLKSNLSVRRSGRELEACLYRESCSGRIAAMIHNNRRLFKSRSFTIVPHSRFRGQEPLSVLAEEQVIFDADRRVSLPQGEQSAKVLNTPGSNQVDQALARIKILTFNQSEDPVWFLLRAFRFTSRTGHSFLATVTRDFENHVSSLAWALRGKQLAVGSDTLPQDHSSCEQLLRVKWECVCKLFGMRLGAEPQPSERRDLALRLERYSRSRINLFNRNDLQQMLGGFARGLSGAPSKTVLVNAVLQLQADIGAGTVELDDDGADSVSLSASLTERASKILQKLREASLHAWVMKPLVSTAGMKEGSRNEIEVLKAIPSFLSKTRGAYARTRGVFNAVEYAHSDIRKIVIRHIPSVGLVESKSSTMIADSPDGILACKNEIEESFVCAAEIKTMTALTTVSEATHLREQFGPLTILSDVGSCGAADELFRTLIPSTQYRAQCLHHAATLGLKHVLFIVASSGSVTHGQIIYGCLIQFSEYIRHSYTFTLDSVLSMGFGWVGREPKYIPREYDALLKESHASDINSFASYYSLSTGIRRLIDKDGRPMPPARMIRLTPAVFWNHLKGGVDVIYRYLKTLARSNISENPVTSIIARLLVMQVNNAALCFRLFKARELGKLPATIPMENKKGYSKTRHTVTECETFGTYARLLAREWREWRNKEQQERTEAQSVGRHLTPYFSRGAADRYNHGVHQERRLSRSLDHKPVVGQSTYCVLCSWTLRIVRNGKTVTKRKGAKQIQWCSVCLQAVCKGCWQTWHTDEVLRRVSPSAEEVREFNQNRRSKRRRMT</sequence>
<dbReference type="GeneID" id="17325547"/>
<dbReference type="KEGG" id="ccp:CHC_T00005960001"/>
<dbReference type="PhylomeDB" id="R7QKF5"/>